<comment type="caution">
    <text evidence="2">The sequence shown here is derived from an EMBL/GenBank/DDBJ whole genome shotgun (WGS) entry which is preliminary data.</text>
</comment>
<name>A0ABP7S900_9SPHN</name>
<evidence type="ECO:0000313" key="2">
    <source>
        <dbReference type="EMBL" id="GAA4008325.1"/>
    </source>
</evidence>
<dbReference type="PANTHER" id="PTHR23419:SF8">
    <property type="entry name" value="FI09726P"/>
    <property type="match status" value="1"/>
</dbReference>
<accession>A0ABP7S900</accession>
<reference evidence="3" key="1">
    <citation type="journal article" date="2019" name="Int. J. Syst. Evol. Microbiol.">
        <title>The Global Catalogue of Microorganisms (GCM) 10K type strain sequencing project: providing services to taxonomists for standard genome sequencing and annotation.</title>
        <authorList>
            <consortium name="The Broad Institute Genomics Platform"/>
            <consortium name="The Broad Institute Genome Sequencing Center for Infectious Disease"/>
            <person name="Wu L."/>
            <person name="Ma J."/>
        </authorList>
    </citation>
    <scope>NUCLEOTIDE SEQUENCE [LARGE SCALE GENOMIC DNA]</scope>
    <source>
        <strain evidence="3">JCM 16603</strain>
    </source>
</reference>
<organism evidence="2 3">
    <name type="scientific">Sphingomonas humi</name>
    <dbReference type="NCBI Taxonomy" id="335630"/>
    <lineage>
        <taxon>Bacteria</taxon>
        <taxon>Pseudomonadati</taxon>
        <taxon>Pseudomonadota</taxon>
        <taxon>Alphaproteobacteria</taxon>
        <taxon>Sphingomonadales</taxon>
        <taxon>Sphingomonadaceae</taxon>
        <taxon>Sphingomonas</taxon>
    </lineage>
</organism>
<dbReference type="EMBL" id="BAAAZD010000002">
    <property type="protein sequence ID" value="GAA4008325.1"/>
    <property type="molecule type" value="Genomic_DNA"/>
</dbReference>
<evidence type="ECO:0000313" key="3">
    <source>
        <dbReference type="Proteomes" id="UP001501310"/>
    </source>
</evidence>
<evidence type="ECO:0000256" key="1">
    <source>
        <dbReference type="ARBA" id="ARBA00010169"/>
    </source>
</evidence>
<proteinExistence type="inferred from homology"/>
<dbReference type="SUPFAM" id="SSF54913">
    <property type="entry name" value="GlnB-like"/>
    <property type="match status" value="1"/>
</dbReference>
<sequence>MTIATVYCVFADADEAERIGRKVVEERLAACVNVLAPCRSFYRWDGAVQQAREVPVLFKTTQAAAGRLVDRLALLHSYDVPAITVWPVEQALGAYAAWVSESVRED</sequence>
<dbReference type="RefSeq" id="WP_344710350.1">
    <property type="nucleotide sequence ID" value="NZ_BAAAZD010000002.1"/>
</dbReference>
<dbReference type="PANTHER" id="PTHR23419">
    <property type="entry name" value="DIVALENT CATION TOLERANCE CUTA-RELATED"/>
    <property type="match status" value="1"/>
</dbReference>
<dbReference type="InterPro" id="IPR004323">
    <property type="entry name" value="Ion_tolerance_CutA"/>
</dbReference>
<comment type="similarity">
    <text evidence="1">Belongs to the CutA family.</text>
</comment>
<protein>
    <submittedName>
        <fullName evidence="2">Divalent-cation tolerance protein CutA</fullName>
    </submittedName>
</protein>
<gene>
    <name evidence="2" type="ORF">GCM10022211_22350</name>
</gene>
<keyword evidence="3" id="KW-1185">Reference proteome</keyword>
<dbReference type="Gene3D" id="3.30.70.120">
    <property type="match status" value="1"/>
</dbReference>
<dbReference type="Proteomes" id="UP001501310">
    <property type="component" value="Unassembled WGS sequence"/>
</dbReference>
<dbReference type="InterPro" id="IPR011322">
    <property type="entry name" value="N-reg_PII-like_a/b"/>
</dbReference>
<dbReference type="InterPro" id="IPR015867">
    <property type="entry name" value="N-reg_PII/ATP_PRibTrfase_C"/>
</dbReference>
<dbReference type="Pfam" id="PF03091">
    <property type="entry name" value="CutA1"/>
    <property type="match status" value="1"/>
</dbReference>